<evidence type="ECO:0000313" key="2">
    <source>
        <dbReference type="EMBL" id="KEO43117.1"/>
    </source>
</evidence>
<accession>A0A074IS34</accession>
<organism evidence="2 3">
    <name type="scientific">Streptococcus salivarius</name>
    <dbReference type="NCBI Taxonomy" id="1304"/>
    <lineage>
        <taxon>Bacteria</taxon>
        <taxon>Bacillati</taxon>
        <taxon>Bacillota</taxon>
        <taxon>Bacilli</taxon>
        <taxon>Lactobacillales</taxon>
        <taxon>Streptococcaceae</taxon>
        <taxon>Streptococcus</taxon>
    </lineage>
</organism>
<evidence type="ECO:0000256" key="1">
    <source>
        <dbReference type="SAM" id="Phobius"/>
    </source>
</evidence>
<gene>
    <name evidence="2" type="ORF">DL07_07780</name>
</gene>
<comment type="caution">
    <text evidence="2">The sequence shown here is derived from an EMBL/GenBank/DDBJ whole genome shotgun (WGS) entry which is preliminary data.</text>
</comment>
<reference evidence="2 3" key="1">
    <citation type="submission" date="2014-04" db="EMBL/GenBank/DDBJ databases">
        <title>Variable characteristics of bacteriocin-producing Streptococcus salivarius strains isolated from Malaysian subjects.</title>
        <authorList>
            <person name="Philip K."/>
            <person name="Barbour A."/>
        </authorList>
    </citation>
    <scope>NUCLEOTIDE SEQUENCE [LARGE SCALE GENOMIC DNA]</scope>
    <source>
        <strain evidence="2 3">NU10</strain>
    </source>
</reference>
<proteinExistence type="predicted"/>
<keyword evidence="1" id="KW-1133">Transmembrane helix</keyword>
<feature type="transmembrane region" description="Helical" evidence="1">
    <location>
        <begin position="94"/>
        <end position="119"/>
    </location>
</feature>
<protein>
    <submittedName>
        <fullName evidence="2">Uncharacterized protein</fullName>
    </submittedName>
</protein>
<keyword evidence="1" id="KW-0812">Transmembrane</keyword>
<sequence length="142" mass="16417">MSNNSQLLKSYFTTIFHKLVHSLKKLFNTNRYKNWISNLDNAALDCEFKKVESRNKVMNSLDGKWIFTIPLAILSHWCVFVKKVSDKDINSSKAINLVFGSLTFYISLILIIVIPILIYKRVISLKFVLLKSESEQRNSDNG</sequence>
<evidence type="ECO:0000313" key="3">
    <source>
        <dbReference type="Proteomes" id="UP000027855"/>
    </source>
</evidence>
<dbReference type="AlphaFoldDB" id="A0A074IS34"/>
<dbReference type="Proteomes" id="UP000027855">
    <property type="component" value="Unassembled WGS sequence"/>
</dbReference>
<name>A0A074IS34_STRSL</name>
<dbReference type="EMBL" id="JJMT01000035">
    <property type="protein sequence ID" value="KEO43117.1"/>
    <property type="molecule type" value="Genomic_DNA"/>
</dbReference>
<dbReference type="RefSeq" id="WP_037604045.1">
    <property type="nucleotide sequence ID" value="NZ_JADMQU010000028.1"/>
</dbReference>
<keyword evidence="1" id="KW-0472">Membrane</keyword>